<gene>
    <name evidence="3" type="ORF">M514_26810</name>
</gene>
<dbReference type="SUPFAM" id="SSF57667">
    <property type="entry name" value="beta-beta-alpha zinc fingers"/>
    <property type="match status" value="1"/>
</dbReference>
<reference evidence="3" key="1">
    <citation type="journal article" date="2014" name="Nat. Genet.">
        <title>Genome and transcriptome of the porcine whipworm Trichuris suis.</title>
        <authorList>
            <person name="Jex A.R."/>
            <person name="Nejsum P."/>
            <person name="Schwarz E.M."/>
            <person name="Hu L."/>
            <person name="Young N.D."/>
            <person name="Hall R.S."/>
            <person name="Korhonen P.K."/>
            <person name="Liao S."/>
            <person name="Thamsborg S."/>
            <person name="Xia J."/>
            <person name="Xu P."/>
            <person name="Wang S."/>
            <person name="Scheerlinck J.P."/>
            <person name="Hofmann A."/>
            <person name="Sternberg P.W."/>
            <person name="Wang J."/>
            <person name="Gasser R.B."/>
        </authorList>
    </citation>
    <scope>NUCLEOTIDE SEQUENCE [LARGE SCALE GENOMIC DNA]</scope>
    <source>
        <strain evidence="3">DCEP-RM93F</strain>
    </source>
</reference>
<sequence>MRSKIRHDKIRLSPEEKPGVVYEVTCSCSASYIGETDNSVSQRFNQHLSCLIHYRNELSDLQGKETTRRGRPRKTDPHAAMDAAISASATVEHASHCNGQGGFPPDHLFAWNMKSSIRGTPTIDPQRTAGGEEAVPVSATYPGPFRCSQCQFATTTAFHFVNHVRSHGGKVESVCGKCSRRFPTIHGVSTHHYRCVVKHDYGVPTTASGIDQPSFGFNCPECSIPFNAYSGLQLHRLRAHPHEFAAEQPQQRKPRWTKFELDCMMKLEAALPATVKNINQTLQQLLHDRFGIVRNVEMIKGQRRKLTYKNDVESLRLQQANVTDAEPDNELEQAGAIHISQEQDVANLEEHPLVKGFSITSDDQGACCTAPNAGAIQLHNDTVASFLQKELSSAWGNTCLEKGLKELVMRAMTGENVLEESATLLIEYISPQRRKIRHWTLCDIPQRLTRRKRSKMEYKELSKLYHTNRKRIAEVLFGDASIQRSSLSVEDCARDFEAVFASSSPADDQEVKMKRHEGYIPADSKTVMAAITIDEVTAAMKRLPKKSSPRPDNVSVQSLRSI</sequence>
<dbReference type="InterPro" id="IPR013087">
    <property type="entry name" value="Znf_C2H2_type"/>
</dbReference>
<organism evidence="3">
    <name type="scientific">Trichuris suis</name>
    <name type="common">pig whipworm</name>
    <dbReference type="NCBI Taxonomy" id="68888"/>
    <lineage>
        <taxon>Eukaryota</taxon>
        <taxon>Metazoa</taxon>
        <taxon>Ecdysozoa</taxon>
        <taxon>Nematoda</taxon>
        <taxon>Enoplea</taxon>
        <taxon>Dorylaimia</taxon>
        <taxon>Trichinellida</taxon>
        <taxon>Trichuridae</taxon>
        <taxon>Trichuris</taxon>
    </lineage>
</organism>
<evidence type="ECO:0000256" key="1">
    <source>
        <dbReference type="PROSITE-ProRule" id="PRU00042"/>
    </source>
</evidence>
<keyword evidence="1" id="KW-0863">Zinc-finger</keyword>
<dbReference type="Proteomes" id="UP000030758">
    <property type="component" value="Unassembled WGS sequence"/>
</dbReference>
<dbReference type="PROSITE" id="PS50157">
    <property type="entry name" value="ZINC_FINGER_C2H2_2"/>
    <property type="match status" value="2"/>
</dbReference>
<proteinExistence type="predicted"/>
<evidence type="ECO:0000259" key="2">
    <source>
        <dbReference type="PROSITE" id="PS50157"/>
    </source>
</evidence>
<dbReference type="GO" id="GO:0008270">
    <property type="term" value="F:zinc ion binding"/>
    <property type="evidence" value="ECO:0007669"/>
    <property type="project" value="UniProtKB-KW"/>
</dbReference>
<dbReference type="AlphaFoldDB" id="A0A085MUV7"/>
<dbReference type="EMBL" id="KL367639">
    <property type="protein sequence ID" value="KFD61003.1"/>
    <property type="molecule type" value="Genomic_DNA"/>
</dbReference>
<dbReference type="Gene3D" id="3.30.160.60">
    <property type="entry name" value="Classic Zinc Finger"/>
    <property type="match status" value="1"/>
</dbReference>
<dbReference type="PROSITE" id="PS00028">
    <property type="entry name" value="ZINC_FINGER_C2H2_1"/>
    <property type="match status" value="1"/>
</dbReference>
<keyword evidence="1" id="KW-0862">Zinc</keyword>
<evidence type="ECO:0000313" key="3">
    <source>
        <dbReference type="EMBL" id="KFD61003.1"/>
    </source>
</evidence>
<feature type="domain" description="C2H2-type" evidence="2">
    <location>
        <begin position="217"/>
        <end position="245"/>
    </location>
</feature>
<keyword evidence="1" id="KW-0479">Metal-binding</keyword>
<dbReference type="SMART" id="SM00355">
    <property type="entry name" value="ZnF_C2H2"/>
    <property type="match status" value="3"/>
</dbReference>
<accession>A0A085MUV7</accession>
<name>A0A085MUV7_9BILA</name>
<dbReference type="InterPro" id="IPR036236">
    <property type="entry name" value="Znf_C2H2_sf"/>
</dbReference>
<feature type="domain" description="C2H2-type" evidence="2">
    <location>
        <begin position="145"/>
        <end position="172"/>
    </location>
</feature>
<protein>
    <recommendedName>
        <fullName evidence="2">C2H2-type domain-containing protein</fullName>
    </recommendedName>
</protein>